<protein>
    <submittedName>
        <fullName evidence="1">Uncharacterized protein</fullName>
    </submittedName>
</protein>
<gene>
    <name evidence="1" type="ORF">METZ01_LOCUS181108</name>
</gene>
<sequence>MNSKYEIDEHAVMTILYGSIQKLCNDRTYYYEGVSKDYSYFTDDGKVAIMKFMETVAPMILEVEKKKIDDHAKAQTMEQLQKVDIKEADPF</sequence>
<name>A0A382CR03_9ZZZZ</name>
<dbReference type="AlphaFoldDB" id="A0A382CR03"/>
<organism evidence="1">
    <name type="scientific">marine metagenome</name>
    <dbReference type="NCBI Taxonomy" id="408172"/>
    <lineage>
        <taxon>unclassified sequences</taxon>
        <taxon>metagenomes</taxon>
        <taxon>ecological metagenomes</taxon>
    </lineage>
</organism>
<accession>A0A382CR03</accession>
<dbReference type="EMBL" id="UINC01035597">
    <property type="protein sequence ID" value="SVB28254.1"/>
    <property type="molecule type" value="Genomic_DNA"/>
</dbReference>
<evidence type="ECO:0000313" key="1">
    <source>
        <dbReference type="EMBL" id="SVB28254.1"/>
    </source>
</evidence>
<reference evidence="1" key="1">
    <citation type="submission" date="2018-05" db="EMBL/GenBank/DDBJ databases">
        <authorList>
            <person name="Lanie J.A."/>
            <person name="Ng W.-L."/>
            <person name="Kazmierczak K.M."/>
            <person name="Andrzejewski T.M."/>
            <person name="Davidsen T.M."/>
            <person name="Wayne K.J."/>
            <person name="Tettelin H."/>
            <person name="Glass J.I."/>
            <person name="Rusch D."/>
            <person name="Podicherti R."/>
            <person name="Tsui H.-C.T."/>
            <person name="Winkler M.E."/>
        </authorList>
    </citation>
    <scope>NUCLEOTIDE SEQUENCE</scope>
</reference>
<proteinExistence type="predicted"/>